<dbReference type="SUPFAM" id="SSF49899">
    <property type="entry name" value="Concanavalin A-like lectins/glucanases"/>
    <property type="match status" value="1"/>
</dbReference>
<name>A0A7X0F5H1_9HYPH</name>
<accession>A0A7X0F5H1</accession>
<proteinExistence type="predicted"/>
<evidence type="ECO:0000313" key="2">
    <source>
        <dbReference type="EMBL" id="MBB6353486.1"/>
    </source>
</evidence>
<sequence>MGWDPAAKTANLTITNGGRTVSSSVDGAKARATTGRETGKWYFELTLDFGFDPDYEVDFGFLPSTFVLAEGLSYTSSEVNSIRLYQYRFEFAGTDFYLANAYQQFQEGPGEGVTYCMAVDFDARLIWFRKNSGTWNATAGGTQNPELGLGGFSFASLAVLPYFPTINLLGFGEAVQVTSGFEDADMVYAIPEGFSAWDAASAGVDTPHPNGQMLAMGRWMNR</sequence>
<dbReference type="Proteomes" id="UP000536262">
    <property type="component" value="Unassembled WGS sequence"/>
</dbReference>
<dbReference type="PROSITE" id="PS50188">
    <property type="entry name" value="B302_SPRY"/>
    <property type="match status" value="1"/>
</dbReference>
<comment type="caution">
    <text evidence="2">The sequence shown here is derived from an EMBL/GenBank/DDBJ whole genome shotgun (WGS) entry which is preliminary data.</text>
</comment>
<feature type="domain" description="B30.2/SPRY" evidence="1">
    <location>
        <begin position="1"/>
        <end position="184"/>
    </location>
</feature>
<dbReference type="InterPro" id="IPR043136">
    <property type="entry name" value="B30.2/SPRY_sf"/>
</dbReference>
<dbReference type="AlphaFoldDB" id="A0A7X0F5H1"/>
<protein>
    <recommendedName>
        <fullName evidence="1">B30.2/SPRY domain-containing protein</fullName>
    </recommendedName>
</protein>
<evidence type="ECO:0000313" key="3">
    <source>
        <dbReference type="Proteomes" id="UP000536262"/>
    </source>
</evidence>
<dbReference type="RefSeq" id="WP_184698555.1">
    <property type="nucleotide sequence ID" value="NZ_BAABEG010000001.1"/>
</dbReference>
<dbReference type="EMBL" id="JACHOU010000002">
    <property type="protein sequence ID" value="MBB6353486.1"/>
    <property type="molecule type" value="Genomic_DNA"/>
</dbReference>
<organism evidence="2 3">
    <name type="scientific">Aminobacter aganoensis</name>
    <dbReference type="NCBI Taxonomy" id="83264"/>
    <lineage>
        <taxon>Bacteria</taxon>
        <taxon>Pseudomonadati</taxon>
        <taxon>Pseudomonadota</taxon>
        <taxon>Alphaproteobacteria</taxon>
        <taxon>Hyphomicrobiales</taxon>
        <taxon>Phyllobacteriaceae</taxon>
        <taxon>Aminobacter</taxon>
    </lineage>
</organism>
<reference evidence="2 3" key="1">
    <citation type="submission" date="2020-08" db="EMBL/GenBank/DDBJ databases">
        <title>Genomic Encyclopedia of Type Strains, Phase IV (KMG-IV): sequencing the most valuable type-strain genomes for metagenomic binning, comparative biology and taxonomic classification.</title>
        <authorList>
            <person name="Goeker M."/>
        </authorList>
    </citation>
    <scope>NUCLEOTIDE SEQUENCE [LARGE SCALE GENOMIC DNA]</scope>
    <source>
        <strain evidence="2 3">DSM 7051</strain>
    </source>
</reference>
<dbReference type="InterPro" id="IPR001870">
    <property type="entry name" value="B30.2/SPRY"/>
</dbReference>
<evidence type="ECO:0000259" key="1">
    <source>
        <dbReference type="PROSITE" id="PS50188"/>
    </source>
</evidence>
<gene>
    <name evidence="2" type="ORF">GGR00_001254</name>
</gene>
<keyword evidence="3" id="KW-1185">Reference proteome</keyword>
<dbReference type="InterPro" id="IPR013320">
    <property type="entry name" value="ConA-like_dom_sf"/>
</dbReference>
<dbReference type="Gene3D" id="2.60.120.920">
    <property type="match status" value="1"/>
</dbReference>